<keyword evidence="4" id="KW-1185">Reference proteome</keyword>
<dbReference type="PANTHER" id="PTHR10291:SF0">
    <property type="entry name" value="DEHYDRODOLICHYL DIPHOSPHATE SYNTHASE 2"/>
    <property type="match status" value="1"/>
</dbReference>
<feature type="binding site" evidence="2">
    <location>
        <begin position="72"/>
        <end position="74"/>
    </location>
    <ligand>
        <name>substrate</name>
    </ligand>
</feature>
<comment type="function">
    <text evidence="2">Catalyzes the condensation of isopentenyl diphosphate (IPP) with allylic pyrophosphates generating different type of terpenoids.</text>
</comment>
<name>A0A7G9B7G2_9FIRM</name>
<evidence type="ECO:0000256" key="1">
    <source>
        <dbReference type="ARBA" id="ARBA00022679"/>
    </source>
</evidence>
<feature type="binding site" evidence="2">
    <location>
        <position position="197"/>
    </location>
    <ligand>
        <name>substrate</name>
    </ligand>
</feature>
<comment type="cofactor">
    <cofactor evidence="2">
        <name>Mg(2+)</name>
        <dbReference type="ChEBI" id="CHEBI:18420"/>
    </cofactor>
    <text evidence="2">Binds 2 magnesium ions per subunit.</text>
</comment>
<keyword evidence="2" id="KW-0479">Metal-binding</keyword>
<dbReference type="EC" id="2.5.1.-" evidence="2"/>
<evidence type="ECO:0000313" key="3">
    <source>
        <dbReference type="EMBL" id="QNL45493.1"/>
    </source>
</evidence>
<feature type="binding site" evidence="2">
    <location>
        <position position="40"/>
    </location>
    <ligand>
        <name>substrate</name>
    </ligand>
</feature>
<dbReference type="InterPro" id="IPR018520">
    <property type="entry name" value="UPP_synth-like_CS"/>
</dbReference>
<dbReference type="InterPro" id="IPR036424">
    <property type="entry name" value="UPP_synth-like_sf"/>
</dbReference>
<dbReference type="EMBL" id="CP060490">
    <property type="protein sequence ID" value="QNL45493.1"/>
    <property type="molecule type" value="Genomic_DNA"/>
</dbReference>
<keyword evidence="2" id="KW-0460">Magnesium</keyword>
<dbReference type="NCBIfam" id="TIGR00055">
    <property type="entry name" value="uppS"/>
    <property type="match status" value="1"/>
</dbReference>
<comment type="subunit">
    <text evidence="2">Homodimer.</text>
</comment>
<dbReference type="PANTHER" id="PTHR10291">
    <property type="entry name" value="DEHYDRODOLICHYL DIPHOSPHATE SYNTHASE FAMILY MEMBER"/>
    <property type="match status" value="1"/>
</dbReference>
<dbReference type="GO" id="GO:0000287">
    <property type="term" value="F:magnesium ion binding"/>
    <property type="evidence" value="ECO:0007669"/>
    <property type="project" value="UniProtKB-UniRule"/>
</dbReference>
<dbReference type="FunFam" id="3.40.1180.10:FF:000001">
    <property type="entry name" value="(2E,6E)-farnesyl-diphosphate-specific ditrans,polycis-undecaprenyl-diphosphate synthase"/>
    <property type="match status" value="1"/>
</dbReference>
<protein>
    <recommendedName>
        <fullName evidence="2">Isoprenyl transferase</fullName>
        <ecNumber evidence="2">2.5.1.-</ecNumber>
    </recommendedName>
</protein>
<dbReference type="SUPFAM" id="SSF64005">
    <property type="entry name" value="Undecaprenyl diphosphate synthase"/>
    <property type="match status" value="1"/>
</dbReference>
<dbReference type="RefSeq" id="WP_187333921.1">
    <property type="nucleotide sequence ID" value="NZ_CP060490.1"/>
</dbReference>
<comment type="similarity">
    <text evidence="2">Belongs to the UPP synthase family.</text>
</comment>
<feature type="binding site" evidence="2">
    <location>
        <position position="76"/>
    </location>
    <ligand>
        <name>substrate</name>
    </ligand>
</feature>
<keyword evidence="1 2" id="KW-0808">Transferase</keyword>
<sequence>MAEFLSNDRAGQVDLGRLPCHIAIIMDGNGRWARRRGLPRTAGHKVGAENFRKIATHCKNLGVKYLTVYAFSTENWKRSEDEVGVIMGLLKRYLLEAIDTMERDDIRLRFFGDLSRISPELQSLVDRTNRISAHLSAEDFQANICLNYGGRDEILRAVRRFASDCAAGKREAEELNESLFSAYLDSGGIPDPELIIRPSGELRLSNFLLWQCAYSEFYFTDTLWPDFTESQLDEAIADYQHRDRRFGGVKRNYFSYL</sequence>
<feature type="binding site" evidence="2">
    <location>
        <position position="44"/>
    </location>
    <ligand>
        <name>substrate</name>
    </ligand>
</feature>
<feature type="binding site" evidence="2">
    <location>
        <begin position="28"/>
        <end position="31"/>
    </location>
    <ligand>
        <name>substrate</name>
    </ligand>
</feature>
<dbReference type="HAMAP" id="MF_01139">
    <property type="entry name" value="ISPT"/>
    <property type="match status" value="1"/>
</dbReference>
<feature type="active site" evidence="2">
    <location>
        <position position="27"/>
    </location>
</feature>
<proteinExistence type="inferred from homology"/>
<dbReference type="Gene3D" id="3.40.1180.10">
    <property type="entry name" value="Decaprenyl diphosphate synthase-like"/>
    <property type="match status" value="1"/>
</dbReference>
<feature type="binding site" evidence="2">
    <location>
        <position position="32"/>
    </location>
    <ligand>
        <name>substrate</name>
    </ligand>
</feature>
<dbReference type="CDD" id="cd00475">
    <property type="entry name" value="Cis_IPPS"/>
    <property type="match status" value="1"/>
</dbReference>
<dbReference type="Pfam" id="PF01255">
    <property type="entry name" value="Prenyltransf"/>
    <property type="match status" value="1"/>
</dbReference>
<feature type="binding site" evidence="2">
    <location>
        <position position="78"/>
    </location>
    <ligand>
        <name>substrate</name>
    </ligand>
</feature>
<feature type="binding site" evidence="2">
    <location>
        <position position="27"/>
    </location>
    <ligand>
        <name>Mg(2+)</name>
        <dbReference type="ChEBI" id="CHEBI:18420"/>
    </ligand>
</feature>
<feature type="active site" description="Proton acceptor" evidence="2">
    <location>
        <position position="75"/>
    </location>
</feature>
<dbReference type="PROSITE" id="PS01066">
    <property type="entry name" value="UPP_SYNTHASE"/>
    <property type="match status" value="1"/>
</dbReference>
<dbReference type="InterPro" id="IPR001441">
    <property type="entry name" value="UPP_synth-like"/>
</dbReference>
<dbReference type="AlphaFoldDB" id="A0A7G9B7G2"/>
<organism evidence="3 4">
    <name type="scientific">Oscillibacter hominis</name>
    <dbReference type="NCBI Taxonomy" id="2763056"/>
    <lineage>
        <taxon>Bacteria</taxon>
        <taxon>Bacillati</taxon>
        <taxon>Bacillota</taxon>
        <taxon>Clostridia</taxon>
        <taxon>Eubacteriales</taxon>
        <taxon>Oscillospiraceae</taxon>
        <taxon>Oscillibacter</taxon>
    </lineage>
</organism>
<reference evidence="3 4" key="1">
    <citation type="submission" date="2020-08" db="EMBL/GenBank/DDBJ databases">
        <authorList>
            <person name="Liu C."/>
            <person name="Sun Q."/>
        </authorList>
    </citation>
    <scope>NUCLEOTIDE SEQUENCE [LARGE SCALE GENOMIC DNA]</scope>
    <source>
        <strain evidence="3 4">NSJ-62</strain>
    </source>
</reference>
<evidence type="ECO:0000256" key="2">
    <source>
        <dbReference type="HAMAP-Rule" id="MF_01139"/>
    </source>
</evidence>
<dbReference type="GO" id="GO:0045547">
    <property type="term" value="F:ditrans,polycis-polyprenyl diphosphate synthase [(2E,6E)-farnesyl diphosphate specific] activity"/>
    <property type="evidence" value="ECO:0007669"/>
    <property type="project" value="TreeGrafter"/>
</dbReference>
<dbReference type="GO" id="GO:0016094">
    <property type="term" value="P:polyprenol biosynthetic process"/>
    <property type="evidence" value="ECO:0007669"/>
    <property type="project" value="TreeGrafter"/>
</dbReference>
<dbReference type="NCBIfam" id="NF011405">
    <property type="entry name" value="PRK14830.1"/>
    <property type="match status" value="1"/>
</dbReference>
<dbReference type="Proteomes" id="UP000515960">
    <property type="component" value="Chromosome"/>
</dbReference>
<accession>A0A7G9B7G2</accession>
<gene>
    <name evidence="3" type="ORF">H8790_05695</name>
</gene>
<feature type="binding site" evidence="2">
    <location>
        <begin position="203"/>
        <end position="205"/>
    </location>
    <ligand>
        <name>substrate</name>
    </ligand>
</feature>
<feature type="binding site" evidence="2">
    <location>
        <position position="216"/>
    </location>
    <ligand>
        <name>Mg(2+)</name>
        <dbReference type="ChEBI" id="CHEBI:18420"/>
    </ligand>
</feature>
<dbReference type="KEGG" id="ohi:H8790_05695"/>
<evidence type="ECO:0000313" key="4">
    <source>
        <dbReference type="Proteomes" id="UP000515960"/>
    </source>
</evidence>